<organism evidence="7 8">
    <name type="scientific">Gluconobacter kanchanaburiensis NBRC 103587</name>
    <dbReference type="NCBI Taxonomy" id="1307948"/>
    <lineage>
        <taxon>Bacteria</taxon>
        <taxon>Pseudomonadati</taxon>
        <taxon>Pseudomonadota</taxon>
        <taxon>Alphaproteobacteria</taxon>
        <taxon>Acetobacterales</taxon>
        <taxon>Acetobacteraceae</taxon>
        <taxon>Gluconobacter</taxon>
    </lineage>
</organism>
<dbReference type="PIRSF" id="PIRSF038940">
    <property type="entry name" value="Low_specificity_LTA"/>
    <property type="match status" value="1"/>
</dbReference>
<dbReference type="InterPro" id="IPR001597">
    <property type="entry name" value="ArAA_b-elim_lyase/Thr_aldolase"/>
</dbReference>
<keyword evidence="5" id="KW-0456">Lyase</keyword>
<dbReference type="Gene3D" id="3.90.1150.10">
    <property type="entry name" value="Aspartate Aminotransferase, domain 1"/>
    <property type="match status" value="1"/>
</dbReference>
<dbReference type="InterPro" id="IPR026273">
    <property type="entry name" value="Low_specificity_L-TA_bact"/>
</dbReference>
<dbReference type="SUPFAM" id="SSF53383">
    <property type="entry name" value="PLP-dependent transferases"/>
    <property type="match status" value="1"/>
</dbReference>
<protein>
    <recommendedName>
        <fullName evidence="5">L-threonine aldolase</fullName>
        <ecNumber evidence="5">4.1.2.48</ecNumber>
    </recommendedName>
</protein>
<accession>A0A511B836</accession>
<dbReference type="Pfam" id="PF01212">
    <property type="entry name" value="Beta_elim_lyase"/>
    <property type="match status" value="1"/>
</dbReference>
<dbReference type="GO" id="GO:0008732">
    <property type="term" value="F:L-allo-threonine aldolase activity"/>
    <property type="evidence" value="ECO:0007669"/>
    <property type="project" value="RHEA"/>
</dbReference>
<gene>
    <name evidence="7" type="ORF">GKA01_17860</name>
</gene>
<dbReference type="PANTHER" id="PTHR48097:SF5">
    <property type="entry name" value="LOW SPECIFICITY L-THREONINE ALDOLASE"/>
    <property type="match status" value="1"/>
</dbReference>
<proteinExistence type="inferred from homology"/>
<dbReference type="EC" id="4.1.2.48" evidence="5"/>
<dbReference type="InterPro" id="IPR015421">
    <property type="entry name" value="PyrdxlP-dep_Trfase_major"/>
</dbReference>
<comment type="subunit">
    <text evidence="3">Homotetramer.</text>
</comment>
<evidence type="ECO:0000256" key="2">
    <source>
        <dbReference type="ARBA" id="ARBA00006966"/>
    </source>
</evidence>
<dbReference type="RefSeq" id="WP_146861645.1">
    <property type="nucleotide sequence ID" value="NZ_BARK01000031.1"/>
</dbReference>
<dbReference type="Proteomes" id="UP000321079">
    <property type="component" value="Unassembled WGS sequence"/>
</dbReference>
<dbReference type="AlphaFoldDB" id="A0A511B836"/>
<comment type="catalytic activity">
    <reaction evidence="5">
        <text>L-threonine = acetaldehyde + glycine</text>
        <dbReference type="Rhea" id="RHEA:19625"/>
        <dbReference type="ChEBI" id="CHEBI:15343"/>
        <dbReference type="ChEBI" id="CHEBI:57305"/>
        <dbReference type="ChEBI" id="CHEBI:57926"/>
        <dbReference type="EC" id="4.1.2.48"/>
    </reaction>
</comment>
<evidence type="ECO:0000256" key="4">
    <source>
        <dbReference type="ARBA" id="ARBA00022898"/>
    </source>
</evidence>
<dbReference type="InterPro" id="IPR015422">
    <property type="entry name" value="PyrdxlP-dep_Trfase_small"/>
</dbReference>
<evidence type="ECO:0000313" key="8">
    <source>
        <dbReference type="Proteomes" id="UP000321079"/>
    </source>
</evidence>
<dbReference type="GO" id="GO:0006567">
    <property type="term" value="P:L-threonine catabolic process"/>
    <property type="evidence" value="ECO:0007669"/>
    <property type="project" value="UniProtKB-UniRule"/>
</dbReference>
<evidence type="ECO:0000256" key="5">
    <source>
        <dbReference type="PIRNR" id="PIRNR038940"/>
    </source>
</evidence>
<evidence type="ECO:0000256" key="3">
    <source>
        <dbReference type="ARBA" id="ARBA00011881"/>
    </source>
</evidence>
<comment type="similarity">
    <text evidence="2 5">Belongs to the threonine aldolase family.</text>
</comment>
<comment type="function">
    <text evidence="5">Catalyzes the cleavage of L-allo-threonine and L-threonine to glycine and acetaldehyde.</text>
</comment>
<dbReference type="Gene3D" id="3.40.640.10">
    <property type="entry name" value="Type I PLP-dependent aspartate aminotransferase-like (Major domain)"/>
    <property type="match status" value="1"/>
</dbReference>
<comment type="caution">
    <text evidence="7">The sequence shown here is derived from an EMBL/GenBank/DDBJ whole genome shotgun (WGS) entry which is preliminary data.</text>
</comment>
<keyword evidence="8" id="KW-1185">Reference proteome</keyword>
<sequence length="382" mass="41007">MGSPDGNSQAFQLRLRTGRRVAGIKDDLVTDEIRKNFASDNVSPACPAVMEAMMHANDGCVGSYGDDAVSRTLNARFGDVFETEVMVFPVVTGTAANSLALSALVAPYGAVLCDQSAHIGNDEAGAPEFFMHGAKLITLPSADGRMNPEAMRTGLRLNAQGGILKPPIQALSLTQATEWGTVYALPDIAHLCAIAHEHDIPVHLDGSRLSNAIATLGCTPAEATWKSGVDVLSFGGTKCGAMAAEAVVFFVNERTRPALKDFERRIKRSGHMWSKARFLSAQLLALLDDGLWLKNSAHANAMAQRIVDGLRRHAGVQLPFETQGNEIFVIAPDRLVEELAAAGYAFYRWPTPEGVSGTLIRLVTSFYTRAQDVDALLDEIAA</sequence>
<evidence type="ECO:0000256" key="1">
    <source>
        <dbReference type="ARBA" id="ARBA00001933"/>
    </source>
</evidence>
<dbReference type="EMBL" id="BJVA01000009">
    <property type="protein sequence ID" value="GEK96589.1"/>
    <property type="molecule type" value="Genomic_DNA"/>
</dbReference>
<dbReference type="InterPro" id="IPR015424">
    <property type="entry name" value="PyrdxlP-dep_Trfase"/>
</dbReference>
<evidence type="ECO:0000259" key="6">
    <source>
        <dbReference type="Pfam" id="PF01212"/>
    </source>
</evidence>
<comment type="cofactor">
    <cofactor evidence="1 5">
        <name>pyridoxal 5'-phosphate</name>
        <dbReference type="ChEBI" id="CHEBI:597326"/>
    </cofactor>
</comment>
<evidence type="ECO:0000313" key="7">
    <source>
        <dbReference type="EMBL" id="GEK96589.1"/>
    </source>
</evidence>
<dbReference type="OrthoDB" id="9774495at2"/>
<name>A0A511B836_9PROT</name>
<keyword evidence="4 5" id="KW-0663">Pyridoxal phosphate</keyword>
<reference evidence="7 8" key="1">
    <citation type="submission" date="2019-07" db="EMBL/GenBank/DDBJ databases">
        <title>Whole genome shotgun sequence of Gluconobacter kanchanaburiensis NBRC 103587.</title>
        <authorList>
            <person name="Hosoyama A."/>
            <person name="Uohara A."/>
            <person name="Ohji S."/>
            <person name="Ichikawa N."/>
        </authorList>
    </citation>
    <scope>NUCLEOTIDE SEQUENCE [LARGE SCALE GENOMIC DNA]</scope>
    <source>
        <strain evidence="7 8">NBRC 103587</strain>
    </source>
</reference>
<comment type="catalytic activity">
    <reaction evidence="5">
        <text>L-allo-threonine = acetaldehyde + glycine</text>
        <dbReference type="Rhea" id="RHEA:26209"/>
        <dbReference type="ChEBI" id="CHEBI:15343"/>
        <dbReference type="ChEBI" id="CHEBI:57305"/>
        <dbReference type="ChEBI" id="CHEBI:58585"/>
        <dbReference type="EC" id="4.1.2.48"/>
    </reaction>
</comment>
<feature type="domain" description="Aromatic amino acid beta-eliminating lyase/threonine aldolase" evidence="6">
    <location>
        <begin position="37"/>
        <end position="327"/>
    </location>
</feature>
<dbReference type="PANTHER" id="PTHR48097">
    <property type="entry name" value="L-THREONINE ALDOLASE-RELATED"/>
    <property type="match status" value="1"/>
</dbReference>